<keyword evidence="2" id="KW-0255">Endonuclease</keyword>
<reference evidence="3" key="1">
    <citation type="journal article" date="2019" name="Int. J. Syst. Evol. Microbiol.">
        <title>The Global Catalogue of Microorganisms (GCM) 10K type strain sequencing project: providing services to taxonomists for standard genome sequencing and annotation.</title>
        <authorList>
            <consortium name="The Broad Institute Genomics Platform"/>
            <consortium name="The Broad Institute Genome Sequencing Center for Infectious Disease"/>
            <person name="Wu L."/>
            <person name="Ma J."/>
        </authorList>
    </citation>
    <scope>NUCLEOTIDE SEQUENCE [LARGE SCALE GENOMIC DNA]</scope>
    <source>
        <strain evidence="3">CGMCC 1.13718</strain>
    </source>
</reference>
<sequence>MRKNTAKHYESNPEKVMQRVAKRKAQDMKAEGHFTVRDLEIIRQELGDRCRYCQVVLNGGGEVEHLTPISQGGSNWPSNITWACFQCNKEKHGKNLEQYLQWRRDRNLPVYE</sequence>
<keyword evidence="2" id="KW-0540">Nuclease</keyword>
<dbReference type="GO" id="GO:0004519">
    <property type="term" value="F:endonuclease activity"/>
    <property type="evidence" value="ECO:0007669"/>
    <property type="project" value="UniProtKB-KW"/>
</dbReference>
<dbReference type="SMART" id="SM00507">
    <property type="entry name" value="HNHc"/>
    <property type="match status" value="1"/>
</dbReference>
<dbReference type="CDD" id="cd00085">
    <property type="entry name" value="HNHc"/>
    <property type="match status" value="1"/>
</dbReference>
<comment type="caution">
    <text evidence="2">The sequence shown here is derived from an EMBL/GenBank/DDBJ whole genome shotgun (WGS) entry which is preliminary data.</text>
</comment>
<keyword evidence="2" id="KW-0378">Hydrolase</keyword>
<gene>
    <name evidence="2" type="ORF">ACFQBM_15100</name>
</gene>
<dbReference type="EMBL" id="JBHSVR010000001">
    <property type="protein sequence ID" value="MFC6634614.1"/>
    <property type="molecule type" value="Genomic_DNA"/>
</dbReference>
<proteinExistence type="predicted"/>
<organism evidence="2 3">
    <name type="scientific">Microbulbifer taiwanensis</name>
    <dbReference type="NCBI Taxonomy" id="986746"/>
    <lineage>
        <taxon>Bacteria</taxon>
        <taxon>Pseudomonadati</taxon>
        <taxon>Pseudomonadota</taxon>
        <taxon>Gammaproteobacteria</taxon>
        <taxon>Cellvibrionales</taxon>
        <taxon>Microbulbiferaceae</taxon>
        <taxon>Microbulbifer</taxon>
    </lineage>
</organism>
<accession>A0ABW1YTA0</accession>
<dbReference type="Gene3D" id="1.10.30.50">
    <property type="match status" value="1"/>
</dbReference>
<dbReference type="InterPro" id="IPR002711">
    <property type="entry name" value="HNH"/>
</dbReference>
<name>A0ABW1YTA0_9GAMM</name>
<dbReference type="RefSeq" id="WP_193195109.1">
    <property type="nucleotide sequence ID" value="NZ_JACZFR010000078.1"/>
</dbReference>
<evidence type="ECO:0000313" key="3">
    <source>
        <dbReference type="Proteomes" id="UP001596425"/>
    </source>
</evidence>
<dbReference type="Pfam" id="PF01844">
    <property type="entry name" value="HNH"/>
    <property type="match status" value="1"/>
</dbReference>
<evidence type="ECO:0000313" key="2">
    <source>
        <dbReference type="EMBL" id="MFC6634614.1"/>
    </source>
</evidence>
<dbReference type="InterPro" id="IPR003615">
    <property type="entry name" value="HNH_nuc"/>
</dbReference>
<feature type="domain" description="HNH nuclease" evidence="1">
    <location>
        <begin position="41"/>
        <end position="89"/>
    </location>
</feature>
<dbReference type="Proteomes" id="UP001596425">
    <property type="component" value="Unassembled WGS sequence"/>
</dbReference>
<evidence type="ECO:0000259" key="1">
    <source>
        <dbReference type="SMART" id="SM00507"/>
    </source>
</evidence>
<keyword evidence="3" id="KW-1185">Reference proteome</keyword>
<protein>
    <submittedName>
        <fullName evidence="2">HNH endonuclease</fullName>
    </submittedName>
</protein>